<keyword evidence="2" id="KW-1185">Reference proteome</keyword>
<dbReference type="STRING" id="1218599.LEP1GSC195_3168"/>
<dbReference type="EMBL" id="AOGZ02000014">
    <property type="protein sequence ID" value="EOQ95266.1"/>
    <property type="molecule type" value="Genomic_DNA"/>
</dbReference>
<evidence type="ECO:0000313" key="1">
    <source>
        <dbReference type="EMBL" id="EOQ95266.1"/>
    </source>
</evidence>
<dbReference type="RefSeq" id="WP_015680652.1">
    <property type="nucleotide sequence ID" value="NZ_AOGZ02000014.1"/>
</dbReference>
<dbReference type="Proteomes" id="UP000013984">
    <property type="component" value="Unassembled WGS sequence"/>
</dbReference>
<organism evidence="1 2">
    <name type="scientific">Leptospira wolbachii serovar Codice str. CDC</name>
    <dbReference type="NCBI Taxonomy" id="1218599"/>
    <lineage>
        <taxon>Bacteria</taxon>
        <taxon>Pseudomonadati</taxon>
        <taxon>Spirochaetota</taxon>
        <taxon>Spirochaetia</taxon>
        <taxon>Leptospirales</taxon>
        <taxon>Leptospiraceae</taxon>
        <taxon>Leptospira</taxon>
    </lineage>
</organism>
<comment type="caution">
    <text evidence="1">The sequence shown here is derived from an EMBL/GenBank/DDBJ whole genome shotgun (WGS) entry which is preliminary data.</text>
</comment>
<protein>
    <submittedName>
        <fullName evidence="1">Uncharacterized protein</fullName>
    </submittedName>
</protein>
<gene>
    <name evidence="1" type="ORF">LEP1GSC195_3168</name>
</gene>
<name>R8ZZ84_9LEPT</name>
<evidence type="ECO:0000313" key="2">
    <source>
        <dbReference type="Proteomes" id="UP000013984"/>
    </source>
</evidence>
<sequence length="182" mass="21605">MKFIYKFLIVLFFINCNSSFYTYSIKENNIKYSSNLQTSSASKKNILFLTDGYLDDLADLLVKRGHNVDRMKISKENFQLRNSYDLVVILNSNTLDINKEVYYELPNLFSLGLIPYYSNFNRNYEFIIFQDNKPTNINYSLSLTQYRGWPMLLINLFREEKKALYFPNTELNIKLSNIIENK</sequence>
<reference evidence="1" key="1">
    <citation type="submission" date="2013-04" db="EMBL/GenBank/DDBJ databases">
        <authorList>
            <person name="Harkins D.M."/>
            <person name="Durkin A.S."/>
            <person name="Brinkac L.M."/>
            <person name="Haft D.H."/>
            <person name="Selengut J.D."/>
            <person name="Sanka R."/>
            <person name="DePew J."/>
            <person name="Purushe J."/>
            <person name="Galloway R.L."/>
            <person name="Vinetz J.M."/>
            <person name="Sutton G.G."/>
            <person name="Nierman W.C."/>
            <person name="Fouts D.E."/>
        </authorList>
    </citation>
    <scope>NUCLEOTIDE SEQUENCE [LARGE SCALE GENOMIC DNA]</scope>
    <source>
        <strain evidence="1">CDC</strain>
    </source>
</reference>
<proteinExistence type="predicted"/>
<accession>R8ZZ84</accession>
<dbReference type="AlphaFoldDB" id="R8ZZ84"/>